<comment type="caution">
    <text evidence="2">The sequence shown here is derived from an EMBL/GenBank/DDBJ whole genome shotgun (WGS) entry which is preliminary data.</text>
</comment>
<proteinExistence type="predicted"/>
<name>A0A9N7TUJ0_PLEPL</name>
<organism evidence="2 3">
    <name type="scientific">Pleuronectes platessa</name>
    <name type="common">European plaice</name>
    <dbReference type="NCBI Taxonomy" id="8262"/>
    <lineage>
        <taxon>Eukaryota</taxon>
        <taxon>Metazoa</taxon>
        <taxon>Chordata</taxon>
        <taxon>Craniata</taxon>
        <taxon>Vertebrata</taxon>
        <taxon>Euteleostomi</taxon>
        <taxon>Actinopterygii</taxon>
        <taxon>Neopterygii</taxon>
        <taxon>Teleostei</taxon>
        <taxon>Neoteleostei</taxon>
        <taxon>Acanthomorphata</taxon>
        <taxon>Carangaria</taxon>
        <taxon>Pleuronectiformes</taxon>
        <taxon>Pleuronectoidei</taxon>
        <taxon>Pleuronectidae</taxon>
        <taxon>Pleuronectes</taxon>
    </lineage>
</organism>
<evidence type="ECO:0000256" key="1">
    <source>
        <dbReference type="SAM" id="MobiDB-lite"/>
    </source>
</evidence>
<dbReference type="Proteomes" id="UP001153269">
    <property type="component" value="Unassembled WGS sequence"/>
</dbReference>
<protein>
    <submittedName>
        <fullName evidence="2">Uncharacterized protein</fullName>
    </submittedName>
</protein>
<accession>A0A9N7TUJ0</accession>
<gene>
    <name evidence="2" type="ORF">PLEPLA_LOCUS5765</name>
</gene>
<dbReference type="EMBL" id="CADEAL010000294">
    <property type="protein sequence ID" value="CAB1417943.1"/>
    <property type="molecule type" value="Genomic_DNA"/>
</dbReference>
<evidence type="ECO:0000313" key="3">
    <source>
        <dbReference type="Proteomes" id="UP001153269"/>
    </source>
</evidence>
<feature type="region of interest" description="Disordered" evidence="1">
    <location>
        <begin position="1"/>
        <end position="36"/>
    </location>
</feature>
<reference evidence="2" key="1">
    <citation type="submission" date="2020-03" db="EMBL/GenBank/DDBJ databases">
        <authorList>
            <person name="Weist P."/>
        </authorList>
    </citation>
    <scope>NUCLEOTIDE SEQUENCE</scope>
</reference>
<evidence type="ECO:0000313" key="2">
    <source>
        <dbReference type="EMBL" id="CAB1417943.1"/>
    </source>
</evidence>
<keyword evidence="3" id="KW-1185">Reference proteome</keyword>
<sequence>MCRPPTWDTPPSSPVSPAAKYEIPVPDQTRSSRDTSSCLETFMSSSRFPAENRDPAAYLCLSSFFSPKPMRRMKNAFQS</sequence>
<dbReference type="AlphaFoldDB" id="A0A9N7TUJ0"/>